<evidence type="ECO:0000313" key="1">
    <source>
        <dbReference type="EMBL" id="CRL00850.1"/>
    </source>
</evidence>
<dbReference type="Gene3D" id="2.40.128.20">
    <property type="match status" value="1"/>
</dbReference>
<evidence type="ECO:0000313" key="2">
    <source>
        <dbReference type="Proteomes" id="UP000183832"/>
    </source>
</evidence>
<name>A0A1J1IM89_9DIPT</name>
<accession>A0A1J1IM89</accession>
<organism evidence="1 2">
    <name type="scientific">Clunio marinus</name>
    <dbReference type="NCBI Taxonomy" id="568069"/>
    <lineage>
        <taxon>Eukaryota</taxon>
        <taxon>Metazoa</taxon>
        <taxon>Ecdysozoa</taxon>
        <taxon>Arthropoda</taxon>
        <taxon>Hexapoda</taxon>
        <taxon>Insecta</taxon>
        <taxon>Pterygota</taxon>
        <taxon>Neoptera</taxon>
        <taxon>Endopterygota</taxon>
        <taxon>Diptera</taxon>
        <taxon>Nematocera</taxon>
        <taxon>Chironomoidea</taxon>
        <taxon>Chironomidae</taxon>
        <taxon>Clunio</taxon>
    </lineage>
</organism>
<dbReference type="AlphaFoldDB" id="A0A1J1IM89"/>
<dbReference type="SUPFAM" id="SSF50814">
    <property type="entry name" value="Lipocalins"/>
    <property type="match status" value="1"/>
</dbReference>
<proteinExistence type="predicted"/>
<reference evidence="1 2" key="1">
    <citation type="submission" date="2015-04" db="EMBL/GenBank/DDBJ databases">
        <authorList>
            <person name="Syromyatnikov M.Y."/>
            <person name="Popov V.N."/>
        </authorList>
    </citation>
    <scope>NUCLEOTIDE SEQUENCE [LARGE SCALE GENOMIC DNA]</scope>
</reference>
<gene>
    <name evidence="1" type="ORF">CLUMA_CG014101</name>
</gene>
<keyword evidence="2" id="KW-1185">Reference proteome</keyword>
<protein>
    <submittedName>
        <fullName evidence="1">CLUMA_CG014101, isoform A</fullName>
    </submittedName>
</protein>
<sequence length="110" mass="13178">MNWCMKHVFRSERIATLHQACCGHFNYRSRTFTIGLRSKKTYYEFVSGNGFSKIKVRIEGNKIIQNQEGHRKIVTVREFFEDKMLLTITVDHIVVKRLYKKTDMGFFFLY</sequence>
<dbReference type="Proteomes" id="UP000183832">
    <property type="component" value="Unassembled WGS sequence"/>
</dbReference>
<dbReference type="EMBL" id="CVRI01000054">
    <property type="protein sequence ID" value="CRL00850.1"/>
    <property type="molecule type" value="Genomic_DNA"/>
</dbReference>
<dbReference type="InterPro" id="IPR012674">
    <property type="entry name" value="Calycin"/>
</dbReference>
<dbReference type="OrthoDB" id="412780at2759"/>